<accession>A0A450WBZ7</accession>
<name>A0A450WBZ7_9GAMM</name>
<dbReference type="InterPro" id="IPR009679">
    <property type="entry name" value="Phage_186_CII-like"/>
</dbReference>
<dbReference type="EMBL" id="CAADFN010000009">
    <property type="protein sequence ID" value="VFK14573.1"/>
    <property type="molecule type" value="Genomic_DNA"/>
</dbReference>
<proteinExistence type="predicted"/>
<dbReference type="GO" id="GO:0003677">
    <property type="term" value="F:DNA binding"/>
    <property type="evidence" value="ECO:0007669"/>
    <property type="project" value="InterPro"/>
</dbReference>
<evidence type="ECO:0000313" key="1">
    <source>
        <dbReference type="EMBL" id="VFK14573.1"/>
    </source>
</evidence>
<dbReference type="Pfam" id="PF06892">
    <property type="entry name" value="Phage_CP76"/>
    <property type="match status" value="1"/>
</dbReference>
<organism evidence="1">
    <name type="scientific">Candidatus Kentrum sp. LFY</name>
    <dbReference type="NCBI Taxonomy" id="2126342"/>
    <lineage>
        <taxon>Bacteria</taxon>
        <taxon>Pseudomonadati</taxon>
        <taxon>Pseudomonadota</taxon>
        <taxon>Gammaproteobacteria</taxon>
        <taxon>Candidatus Kentrum</taxon>
    </lineage>
</organism>
<gene>
    <name evidence="1" type="ORF">BECKLFY1418C_GA0070996_100939</name>
</gene>
<dbReference type="AlphaFoldDB" id="A0A450WBZ7"/>
<reference evidence="1" key="1">
    <citation type="submission" date="2019-02" db="EMBL/GenBank/DDBJ databases">
        <authorList>
            <person name="Gruber-Vodicka R. H."/>
            <person name="Seah K. B. B."/>
        </authorList>
    </citation>
    <scope>NUCLEOTIDE SEQUENCE</scope>
    <source>
        <strain evidence="1">BECK_BY7</strain>
    </source>
</reference>
<protein>
    <submittedName>
        <fullName evidence="1">Phage regulatory protein CII (CP76)</fullName>
    </submittedName>
</protein>
<sequence>MEELDLAIYETAKNYDGGKGERGIAALGRAIDAHSGLFQNKVNPSLPDHRLTLKEARAMMLVTGDLRILSVLAGELGHGIFPIPKTDCPADMDLMEAWANWQAEVAETVQKLRDSLQDGRITQEEIAQIKRELLEDFGKGMSMVKVLEGMAEPE</sequence>